<comment type="similarity">
    <text evidence="2 6">Belongs to the terpene synthase family.</text>
</comment>
<evidence type="ECO:0000256" key="1">
    <source>
        <dbReference type="ARBA" id="ARBA00001946"/>
    </source>
</evidence>
<dbReference type="InterPro" id="IPR008949">
    <property type="entry name" value="Isoprenoid_synthase_dom_sf"/>
</dbReference>
<dbReference type="GO" id="GO:0046872">
    <property type="term" value="F:metal ion binding"/>
    <property type="evidence" value="ECO:0007669"/>
    <property type="project" value="UniProtKB-KW"/>
</dbReference>
<keyword evidence="3 6" id="KW-0479">Metal-binding</keyword>
<evidence type="ECO:0000313" key="7">
    <source>
        <dbReference type="EMBL" id="TFK37352.1"/>
    </source>
</evidence>
<name>A0A5C3LWZ7_9AGAR</name>
<sequence length="337" mass="38173">MTSSPTGKTWSAFIPYLETRFPYIEHEDTPQVLDNVAQYLCDNWPRKTSDKPGNPFIHHRDNSACVTYSLPGALKDRIENAAIVTAVAFLLDDATESEWTLAETKQLVGRLSGLVLGTATPIPENQYEVVLANVFSRFRATDKPSHPALGLKHCQETIRLIKTGAKKTNRIHLSNLDSLEAYIEYRYTDAGVWWTYSLICWAHDLALSQYIQDDPDMRAVEAIGGRHGLLVNDLFSYDVEVNAAKRNFKSGVDSTIVNAIPVVMKEKSLNEENAVKFISSYIHQLEDEFLEMEAKLNAKYSGDDQRICEQYVTAMKHCYGGNLEWSRRCLRYHPASE</sequence>
<keyword evidence="8" id="KW-1185">Reference proteome</keyword>
<protein>
    <recommendedName>
        <fullName evidence="6">Terpene synthase</fullName>
        <ecNumber evidence="6">4.2.3.-</ecNumber>
    </recommendedName>
</protein>
<dbReference type="InterPro" id="IPR034686">
    <property type="entry name" value="Terpene_cyclase-like_2"/>
</dbReference>
<dbReference type="Pfam" id="PF19086">
    <property type="entry name" value="Terpene_syn_C_2"/>
    <property type="match status" value="1"/>
</dbReference>
<evidence type="ECO:0000256" key="4">
    <source>
        <dbReference type="ARBA" id="ARBA00022842"/>
    </source>
</evidence>
<dbReference type="OrthoDB" id="3349471at2759"/>
<organism evidence="7 8">
    <name type="scientific">Crucibulum laeve</name>
    <dbReference type="NCBI Taxonomy" id="68775"/>
    <lineage>
        <taxon>Eukaryota</taxon>
        <taxon>Fungi</taxon>
        <taxon>Dikarya</taxon>
        <taxon>Basidiomycota</taxon>
        <taxon>Agaricomycotina</taxon>
        <taxon>Agaricomycetes</taxon>
        <taxon>Agaricomycetidae</taxon>
        <taxon>Agaricales</taxon>
        <taxon>Agaricineae</taxon>
        <taxon>Nidulariaceae</taxon>
        <taxon>Crucibulum</taxon>
    </lineage>
</organism>
<proteinExistence type="inferred from homology"/>
<dbReference type="AlphaFoldDB" id="A0A5C3LWZ7"/>
<dbReference type="GO" id="GO:0010333">
    <property type="term" value="F:terpene synthase activity"/>
    <property type="evidence" value="ECO:0007669"/>
    <property type="project" value="InterPro"/>
</dbReference>
<evidence type="ECO:0000256" key="5">
    <source>
        <dbReference type="ARBA" id="ARBA00023239"/>
    </source>
</evidence>
<reference evidence="7 8" key="1">
    <citation type="journal article" date="2019" name="Nat. Ecol. Evol.">
        <title>Megaphylogeny resolves global patterns of mushroom evolution.</title>
        <authorList>
            <person name="Varga T."/>
            <person name="Krizsan K."/>
            <person name="Foldi C."/>
            <person name="Dima B."/>
            <person name="Sanchez-Garcia M."/>
            <person name="Sanchez-Ramirez S."/>
            <person name="Szollosi G.J."/>
            <person name="Szarkandi J.G."/>
            <person name="Papp V."/>
            <person name="Albert L."/>
            <person name="Andreopoulos W."/>
            <person name="Angelini C."/>
            <person name="Antonin V."/>
            <person name="Barry K.W."/>
            <person name="Bougher N.L."/>
            <person name="Buchanan P."/>
            <person name="Buyck B."/>
            <person name="Bense V."/>
            <person name="Catcheside P."/>
            <person name="Chovatia M."/>
            <person name="Cooper J."/>
            <person name="Damon W."/>
            <person name="Desjardin D."/>
            <person name="Finy P."/>
            <person name="Geml J."/>
            <person name="Haridas S."/>
            <person name="Hughes K."/>
            <person name="Justo A."/>
            <person name="Karasinski D."/>
            <person name="Kautmanova I."/>
            <person name="Kiss B."/>
            <person name="Kocsube S."/>
            <person name="Kotiranta H."/>
            <person name="LaButti K.M."/>
            <person name="Lechner B.E."/>
            <person name="Liimatainen K."/>
            <person name="Lipzen A."/>
            <person name="Lukacs Z."/>
            <person name="Mihaltcheva S."/>
            <person name="Morgado L.N."/>
            <person name="Niskanen T."/>
            <person name="Noordeloos M.E."/>
            <person name="Ohm R.A."/>
            <person name="Ortiz-Santana B."/>
            <person name="Ovrebo C."/>
            <person name="Racz N."/>
            <person name="Riley R."/>
            <person name="Savchenko A."/>
            <person name="Shiryaev A."/>
            <person name="Soop K."/>
            <person name="Spirin V."/>
            <person name="Szebenyi C."/>
            <person name="Tomsovsky M."/>
            <person name="Tulloss R.E."/>
            <person name="Uehling J."/>
            <person name="Grigoriev I.V."/>
            <person name="Vagvolgyi C."/>
            <person name="Papp T."/>
            <person name="Martin F.M."/>
            <person name="Miettinen O."/>
            <person name="Hibbett D.S."/>
            <person name="Nagy L.G."/>
        </authorList>
    </citation>
    <scope>NUCLEOTIDE SEQUENCE [LARGE SCALE GENOMIC DNA]</scope>
    <source>
        <strain evidence="7 8">CBS 166.37</strain>
    </source>
</reference>
<accession>A0A5C3LWZ7</accession>
<dbReference type="PANTHER" id="PTHR35201:SF4">
    <property type="entry name" value="BETA-PINACENE SYNTHASE-RELATED"/>
    <property type="match status" value="1"/>
</dbReference>
<evidence type="ECO:0000256" key="3">
    <source>
        <dbReference type="ARBA" id="ARBA00022723"/>
    </source>
</evidence>
<dbReference type="STRING" id="68775.A0A5C3LWZ7"/>
<gene>
    <name evidence="7" type="ORF">BDQ12DRAFT_750718</name>
</gene>
<dbReference type="Gene3D" id="1.10.600.10">
    <property type="entry name" value="Farnesyl Diphosphate Synthase"/>
    <property type="match status" value="1"/>
</dbReference>
<evidence type="ECO:0000256" key="2">
    <source>
        <dbReference type="ARBA" id="ARBA00006333"/>
    </source>
</evidence>
<keyword evidence="4 6" id="KW-0460">Magnesium</keyword>
<dbReference type="EMBL" id="ML213608">
    <property type="protein sequence ID" value="TFK37352.1"/>
    <property type="molecule type" value="Genomic_DNA"/>
</dbReference>
<dbReference type="PANTHER" id="PTHR35201">
    <property type="entry name" value="TERPENE SYNTHASE"/>
    <property type="match status" value="1"/>
</dbReference>
<dbReference type="EC" id="4.2.3.-" evidence="6"/>
<keyword evidence="5 6" id="KW-0456">Lyase</keyword>
<comment type="cofactor">
    <cofactor evidence="1 6">
        <name>Mg(2+)</name>
        <dbReference type="ChEBI" id="CHEBI:18420"/>
    </cofactor>
</comment>
<dbReference type="SUPFAM" id="SSF48576">
    <property type="entry name" value="Terpenoid synthases"/>
    <property type="match status" value="1"/>
</dbReference>
<evidence type="ECO:0000256" key="6">
    <source>
        <dbReference type="RuleBase" id="RU366034"/>
    </source>
</evidence>
<dbReference type="Proteomes" id="UP000308652">
    <property type="component" value="Unassembled WGS sequence"/>
</dbReference>
<evidence type="ECO:0000313" key="8">
    <source>
        <dbReference type="Proteomes" id="UP000308652"/>
    </source>
</evidence>
<dbReference type="GO" id="GO:0008299">
    <property type="term" value="P:isoprenoid biosynthetic process"/>
    <property type="evidence" value="ECO:0007669"/>
    <property type="project" value="UniProtKB-ARBA"/>
</dbReference>